<name>A0A0V1CW43_TRIBR</name>
<dbReference type="EMBL" id="JYDI01000085">
    <property type="protein sequence ID" value="KRY53481.1"/>
    <property type="molecule type" value="Genomic_DNA"/>
</dbReference>
<gene>
    <name evidence="1" type="ORF">T03_14531</name>
</gene>
<protein>
    <submittedName>
        <fullName evidence="1">Uncharacterized protein</fullName>
    </submittedName>
</protein>
<accession>A0A0V1CW43</accession>
<reference evidence="1 2" key="1">
    <citation type="submission" date="2015-01" db="EMBL/GenBank/DDBJ databases">
        <title>Evolution of Trichinella species and genotypes.</title>
        <authorList>
            <person name="Korhonen P.K."/>
            <person name="Edoardo P."/>
            <person name="Giuseppe L.R."/>
            <person name="Gasser R.B."/>
        </authorList>
    </citation>
    <scope>NUCLEOTIDE SEQUENCE [LARGE SCALE GENOMIC DNA]</scope>
    <source>
        <strain evidence="1">ISS120</strain>
    </source>
</reference>
<dbReference type="Proteomes" id="UP000054653">
    <property type="component" value="Unassembled WGS sequence"/>
</dbReference>
<evidence type="ECO:0000313" key="1">
    <source>
        <dbReference type="EMBL" id="KRY53481.1"/>
    </source>
</evidence>
<proteinExistence type="predicted"/>
<comment type="caution">
    <text evidence="1">The sequence shown here is derived from an EMBL/GenBank/DDBJ whole genome shotgun (WGS) entry which is preliminary data.</text>
</comment>
<keyword evidence="2" id="KW-1185">Reference proteome</keyword>
<sequence>MLWLLAYPRRQTKKVINLSEDYSFKMSFDHAHRTAPFTTLTTSLYRRSPYKKVNVMRRCNFVVVVTLPPSFREVRPELSLRDVIPQGGGAAPGG</sequence>
<evidence type="ECO:0000313" key="2">
    <source>
        <dbReference type="Proteomes" id="UP000054653"/>
    </source>
</evidence>
<dbReference type="AlphaFoldDB" id="A0A0V1CW43"/>
<organism evidence="1 2">
    <name type="scientific">Trichinella britovi</name>
    <name type="common">Parasitic roundworm</name>
    <dbReference type="NCBI Taxonomy" id="45882"/>
    <lineage>
        <taxon>Eukaryota</taxon>
        <taxon>Metazoa</taxon>
        <taxon>Ecdysozoa</taxon>
        <taxon>Nematoda</taxon>
        <taxon>Enoplea</taxon>
        <taxon>Dorylaimia</taxon>
        <taxon>Trichinellida</taxon>
        <taxon>Trichinellidae</taxon>
        <taxon>Trichinella</taxon>
    </lineage>
</organism>